<proteinExistence type="inferred from homology"/>
<dbReference type="GO" id="GO:0008156">
    <property type="term" value="P:negative regulation of DNA replication"/>
    <property type="evidence" value="ECO:0007669"/>
    <property type="project" value="TreeGrafter"/>
</dbReference>
<protein>
    <submittedName>
        <fullName evidence="7">CSON002097 protein</fullName>
    </submittedName>
</protein>
<evidence type="ECO:0000256" key="2">
    <source>
        <dbReference type="ARBA" id="ARBA00007979"/>
    </source>
</evidence>
<feature type="compositionally biased region" description="Basic and acidic residues" evidence="6">
    <location>
        <begin position="163"/>
        <end position="173"/>
    </location>
</feature>
<dbReference type="AlphaFoldDB" id="A0A336MMU2"/>
<dbReference type="Pfam" id="PF07412">
    <property type="entry name" value="Geminin"/>
    <property type="match status" value="1"/>
</dbReference>
<dbReference type="Gene3D" id="1.20.5.1180">
    <property type="entry name" value="Geminin coiled-coil domain"/>
    <property type="match status" value="1"/>
</dbReference>
<dbReference type="PANTHER" id="PTHR13372">
    <property type="entry name" value="GEMININ"/>
    <property type="match status" value="1"/>
</dbReference>
<evidence type="ECO:0000256" key="5">
    <source>
        <dbReference type="ARBA" id="ARBA00023306"/>
    </source>
</evidence>
<comment type="similarity">
    <text evidence="2">Belongs to the geminin family.</text>
</comment>
<dbReference type="GO" id="GO:0045786">
    <property type="term" value="P:negative regulation of cell cycle"/>
    <property type="evidence" value="ECO:0007669"/>
    <property type="project" value="TreeGrafter"/>
</dbReference>
<sequence>MKMSSIPNKIFIQVESSQEQQENIKNSRKTLKTIQTTATNKENLVGRLPAYIAKESLIKPLVTTKDDDLKHKKVAPVAVASTSSQTLPASSLITEEDLTSETTVSDAYWEVLAEKRRVALEETLEENEYLHDKCSRLESELNESKQLLEETRDLVSVLTEMLQEKENAENERAEADEETRENQNNHVSAADEALPDTDDDEETSQVRIIHIAGNPEEKSSKSD</sequence>
<dbReference type="InterPro" id="IPR022786">
    <property type="entry name" value="Geminin/Multicilin"/>
</dbReference>
<dbReference type="VEuPathDB" id="VectorBase:CSON002097"/>
<dbReference type="SUPFAM" id="SSF111469">
    <property type="entry name" value="Geminin coiled-coil domain"/>
    <property type="match status" value="1"/>
</dbReference>
<feature type="compositionally biased region" description="Acidic residues" evidence="6">
    <location>
        <begin position="193"/>
        <end position="203"/>
    </location>
</feature>
<dbReference type="GO" id="GO:0005634">
    <property type="term" value="C:nucleus"/>
    <property type="evidence" value="ECO:0007669"/>
    <property type="project" value="UniProtKB-SubCell"/>
</dbReference>
<keyword evidence="3" id="KW-0175">Coiled coil</keyword>
<gene>
    <name evidence="7" type="primary">CSON002097</name>
</gene>
<keyword evidence="5" id="KW-0131">Cell cycle</keyword>
<evidence type="ECO:0000256" key="3">
    <source>
        <dbReference type="ARBA" id="ARBA00023054"/>
    </source>
</evidence>
<evidence type="ECO:0000256" key="6">
    <source>
        <dbReference type="SAM" id="MobiDB-lite"/>
    </source>
</evidence>
<reference evidence="7" key="1">
    <citation type="submission" date="2018-07" db="EMBL/GenBank/DDBJ databases">
        <authorList>
            <person name="Quirk P.G."/>
            <person name="Krulwich T.A."/>
        </authorList>
    </citation>
    <scope>NUCLEOTIDE SEQUENCE</scope>
</reference>
<organism evidence="7">
    <name type="scientific">Culicoides sonorensis</name>
    <name type="common">Biting midge</name>
    <dbReference type="NCBI Taxonomy" id="179676"/>
    <lineage>
        <taxon>Eukaryota</taxon>
        <taxon>Metazoa</taxon>
        <taxon>Ecdysozoa</taxon>
        <taxon>Arthropoda</taxon>
        <taxon>Hexapoda</taxon>
        <taxon>Insecta</taxon>
        <taxon>Pterygota</taxon>
        <taxon>Neoptera</taxon>
        <taxon>Endopterygota</taxon>
        <taxon>Diptera</taxon>
        <taxon>Nematocera</taxon>
        <taxon>Chironomoidea</taxon>
        <taxon>Ceratopogonidae</taxon>
        <taxon>Ceratopogoninae</taxon>
        <taxon>Culicoides</taxon>
        <taxon>Monoculicoides</taxon>
    </lineage>
</organism>
<keyword evidence="4" id="KW-0539">Nucleus</keyword>
<evidence type="ECO:0000313" key="7">
    <source>
        <dbReference type="EMBL" id="SSX30143.1"/>
    </source>
</evidence>
<comment type="subcellular location">
    <subcellularLocation>
        <location evidence="1">Nucleus</location>
    </subcellularLocation>
</comment>
<dbReference type="OMA" id="CEPGENY"/>
<evidence type="ECO:0000256" key="1">
    <source>
        <dbReference type="ARBA" id="ARBA00004123"/>
    </source>
</evidence>
<evidence type="ECO:0000256" key="4">
    <source>
        <dbReference type="ARBA" id="ARBA00023242"/>
    </source>
</evidence>
<dbReference type="EMBL" id="UFQT01001348">
    <property type="protein sequence ID" value="SSX30143.1"/>
    <property type="molecule type" value="Genomic_DNA"/>
</dbReference>
<name>A0A336MMU2_CULSO</name>
<accession>A0A336MMU2</accession>
<dbReference type="PANTHER" id="PTHR13372:SF5">
    <property type="entry name" value="GEMININ"/>
    <property type="match status" value="1"/>
</dbReference>
<feature type="region of interest" description="Disordered" evidence="6">
    <location>
        <begin position="163"/>
        <end position="223"/>
    </location>
</feature>